<keyword evidence="2" id="KW-0472">Membrane</keyword>
<organism evidence="3 4">
    <name type="scientific">Flectobacillus roseus</name>
    <dbReference type="NCBI Taxonomy" id="502259"/>
    <lineage>
        <taxon>Bacteria</taxon>
        <taxon>Pseudomonadati</taxon>
        <taxon>Bacteroidota</taxon>
        <taxon>Cytophagia</taxon>
        <taxon>Cytophagales</taxon>
        <taxon>Flectobacillaceae</taxon>
        <taxon>Flectobacillus</taxon>
    </lineage>
</organism>
<reference evidence="3 4" key="1">
    <citation type="submission" date="2023-05" db="EMBL/GenBank/DDBJ databases">
        <title>Novel species of genus Flectobacillus isolated from stream in China.</title>
        <authorList>
            <person name="Lu H."/>
        </authorList>
    </citation>
    <scope>NUCLEOTIDE SEQUENCE [LARGE SCALE GENOMIC DNA]</scope>
    <source>
        <strain evidence="3 4">KCTC 42575</strain>
    </source>
</reference>
<dbReference type="InterPro" id="IPR003423">
    <property type="entry name" value="OMP_efflux"/>
</dbReference>
<keyword evidence="4" id="KW-1185">Reference proteome</keyword>
<dbReference type="InterPro" id="IPR010131">
    <property type="entry name" value="MdtP/NodT-like"/>
</dbReference>
<keyword evidence="2" id="KW-0564">Palmitate</keyword>
<dbReference type="PROSITE" id="PS51257">
    <property type="entry name" value="PROKAR_LIPOPROTEIN"/>
    <property type="match status" value="1"/>
</dbReference>
<sequence>MKLTKYISIGLIALLSACTVGKKYSRPDVSMPEHFRNSISTTADSVQLPWRTFFKEPQLVGLIEKALAKNNDVSVAVLTIRQLDLNYQQAKLGLYPNLDFSLGANRTWLSKNSLNGSLSEQFLGTAYMDDYSATVRLSWEADIWGKAKNHKESALAEYFMQKENLSALKTRLIAQVAQAYFNLLTLDEQLLVAQKNIAFADTALTMIRLQYKSGQTSSLAVEQAEAQKKTAESLIPVAKQAIAAQENALSILCGEYPNSIERTKSMQEALPTTLFSEGVPANLLSRRPDVKASEYAVVSANAKMNLANIAMYPSISLTPSIGANSFKLNTWFDLPGSLIKTVGVNLTQPIFNKKALKTAYEVSVIEREKWVLNFKQSLLNAVGEVSTALSRGTAAKERLELIQSKNNSLSKATKDALLLYRNGMASYLEVITTLNNSLQNELDAISVRKEQFDATTELYRSLGGGVE</sequence>
<dbReference type="NCBIfam" id="TIGR01845">
    <property type="entry name" value="outer_NodT"/>
    <property type="match status" value="1"/>
</dbReference>
<evidence type="ECO:0000313" key="3">
    <source>
        <dbReference type="EMBL" id="MDI9862520.1"/>
    </source>
</evidence>
<proteinExistence type="inferred from homology"/>
<keyword evidence="2" id="KW-0812">Transmembrane</keyword>
<comment type="caution">
    <text evidence="3">The sequence shown here is derived from an EMBL/GenBank/DDBJ whole genome shotgun (WGS) entry which is preliminary data.</text>
</comment>
<dbReference type="RefSeq" id="WP_283346762.1">
    <property type="nucleotide sequence ID" value="NZ_JASHIF010000031.1"/>
</dbReference>
<accession>A0ABT6YG03</accession>
<evidence type="ECO:0000256" key="1">
    <source>
        <dbReference type="ARBA" id="ARBA00007613"/>
    </source>
</evidence>
<dbReference type="SUPFAM" id="SSF56954">
    <property type="entry name" value="Outer membrane efflux proteins (OEP)"/>
    <property type="match status" value="1"/>
</dbReference>
<keyword evidence="2" id="KW-0449">Lipoprotein</keyword>
<dbReference type="Proteomes" id="UP001236507">
    <property type="component" value="Unassembled WGS sequence"/>
</dbReference>
<comment type="subcellular location">
    <subcellularLocation>
        <location evidence="2">Cell membrane</location>
        <topology evidence="2">Lipid-anchor</topology>
    </subcellularLocation>
</comment>
<name>A0ABT6YG03_9BACT</name>
<dbReference type="EMBL" id="JASHIF010000031">
    <property type="protein sequence ID" value="MDI9862520.1"/>
    <property type="molecule type" value="Genomic_DNA"/>
</dbReference>
<dbReference type="Gene3D" id="1.20.1600.10">
    <property type="entry name" value="Outer membrane efflux proteins (OEP)"/>
    <property type="match status" value="1"/>
</dbReference>
<evidence type="ECO:0000313" key="4">
    <source>
        <dbReference type="Proteomes" id="UP001236507"/>
    </source>
</evidence>
<comment type="similarity">
    <text evidence="1 2">Belongs to the outer membrane factor (OMF) (TC 1.B.17) family.</text>
</comment>
<protein>
    <submittedName>
        <fullName evidence="3">TolC family protein</fullName>
    </submittedName>
</protein>
<gene>
    <name evidence="3" type="ORF">QM524_25065</name>
</gene>
<dbReference type="PANTHER" id="PTHR30203">
    <property type="entry name" value="OUTER MEMBRANE CATION EFFLUX PROTEIN"/>
    <property type="match status" value="1"/>
</dbReference>
<keyword evidence="2" id="KW-1134">Transmembrane beta strand</keyword>
<evidence type="ECO:0000256" key="2">
    <source>
        <dbReference type="RuleBase" id="RU362097"/>
    </source>
</evidence>
<dbReference type="Pfam" id="PF02321">
    <property type="entry name" value="OEP"/>
    <property type="match status" value="2"/>
</dbReference>
<dbReference type="PANTHER" id="PTHR30203:SF33">
    <property type="entry name" value="BLR4455 PROTEIN"/>
    <property type="match status" value="1"/>
</dbReference>
<dbReference type="Gene3D" id="2.20.200.10">
    <property type="entry name" value="Outer membrane efflux proteins (OEP)"/>
    <property type="match status" value="1"/>
</dbReference>